<keyword evidence="2" id="KW-0964">Secreted</keyword>
<accession>A0A917J0J9</accession>
<dbReference type="GO" id="GO:0005576">
    <property type="term" value="C:extracellular region"/>
    <property type="evidence" value="ECO:0007669"/>
    <property type="project" value="UniProtKB-SubCell"/>
</dbReference>
<dbReference type="SUPFAM" id="SSF101898">
    <property type="entry name" value="NHL repeat"/>
    <property type="match status" value="1"/>
</dbReference>
<sequence length="347" mass="38392">MNAVALLAGVAVTQAQLPKQLELVAEFKGQQVTGITVGDRGRIFVNFPRWRNSVENSVMEVKSGGAARPYPDSAWNSWKPGQPVGDSVFVAVQSVLESAGKLYVLDTRNPLWGGVVNSPRIFVFDLRTNKLSDILVLSEASYKPNSYTNDLYVDEKSKAIYITDSNEPGLIVYDLKKRNSYRSLNGHASTTAEADHLMIDGVKWGTKPVHADGIAFDPKTERLYYHALTGHTLYSVSTAALRNGTDDDVAGSVRTVATTPAPDGMIFDFRGYLYMADLEKHAIVYRTPKGEMKTLIEDVNVGWADSFSIDGYYLYFTNSRIHEAKNGAEALTYPVYKIKLPMGVYTH</sequence>
<name>A0A917J0J9_9BACT</name>
<dbReference type="AlphaFoldDB" id="A0A917J0J9"/>
<proteinExistence type="predicted"/>
<evidence type="ECO:0008006" key="5">
    <source>
        <dbReference type="Google" id="ProtNLM"/>
    </source>
</evidence>
<protein>
    <recommendedName>
        <fullName evidence="5">Major royal jelly protein</fullName>
    </recommendedName>
</protein>
<reference evidence="3" key="1">
    <citation type="journal article" date="2014" name="Int. J. Syst. Evol. Microbiol.">
        <title>Complete genome sequence of Corynebacterium casei LMG S-19264T (=DSM 44701T), isolated from a smear-ripened cheese.</title>
        <authorList>
            <consortium name="US DOE Joint Genome Institute (JGI-PGF)"/>
            <person name="Walter F."/>
            <person name="Albersmeier A."/>
            <person name="Kalinowski J."/>
            <person name="Ruckert C."/>
        </authorList>
    </citation>
    <scope>NUCLEOTIDE SEQUENCE</scope>
    <source>
        <strain evidence="3">CGMCC 1.15290</strain>
    </source>
</reference>
<keyword evidence="4" id="KW-1185">Reference proteome</keyword>
<comment type="subcellular location">
    <subcellularLocation>
        <location evidence="1">Secreted</location>
    </subcellularLocation>
</comment>
<dbReference type="PANTHER" id="PTHR10009:SF18">
    <property type="entry name" value="PROTEIN YELLOW-LIKE PROTEIN"/>
    <property type="match status" value="1"/>
</dbReference>
<dbReference type="Pfam" id="PF03022">
    <property type="entry name" value="MRJP"/>
    <property type="match status" value="1"/>
</dbReference>
<dbReference type="PANTHER" id="PTHR10009">
    <property type="entry name" value="PROTEIN YELLOW-RELATED"/>
    <property type="match status" value="1"/>
</dbReference>
<dbReference type="Gene3D" id="2.120.10.30">
    <property type="entry name" value="TolB, C-terminal domain"/>
    <property type="match status" value="1"/>
</dbReference>
<evidence type="ECO:0000256" key="1">
    <source>
        <dbReference type="ARBA" id="ARBA00004613"/>
    </source>
</evidence>
<reference evidence="3" key="2">
    <citation type="submission" date="2020-09" db="EMBL/GenBank/DDBJ databases">
        <authorList>
            <person name="Sun Q."/>
            <person name="Zhou Y."/>
        </authorList>
    </citation>
    <scope>NUCLEOTIDE SEQUENCE</scope>
    <source>
        <strain evidence="3">CGMCC 1.15290</strain>
    </source>
</reference>
<comment type="caution">
    <text evidence="3">The sequence shown here is derived from an EMBL/GenBank/DDBJ whole genome shotgun (WGS) entry which is preliminary data.</text>
</comment>
<dbReference type="EMBL" id="BMIB01000003">
    <property type="protein sequence ID" value="GGH69654.1"/>
    <property type="molecule type" value="Genomic_DNA"/>
</dbReference>
<dbReference type="InterPro" id="IPR017996">
    <property type="entry name" value="MRJP/yellow-related"/>
</dbReference>
<evidence type="ECO:0000313" key="3">
    <source>
        <dbReference type="EMBL" id="GGH69654.1"/>
    </source>
</evidence>
<dbReference type="Proteomes" id="UP000627292">
    <property type="component" value="Unassembled WGS sequence"/>
</dbReference>
<evidence type="ECO:0000313" key="4">
    <source>
        <dbReference type="Proteomes" id="UP000627292"/>
    </source>
</evidence>
<organism evidence="3 4">
    <name type="scientific">Filimonas zeae</name>
    <dbReference type="NCBI Taxonomy" id="1737353"/>
    <lineage>
        <taxon>Bacteria</taxon>
        <taxon>Pseudomonadati</taxon>
        <taxon>Bacteroidota</taxon>
        <taxon>Chitinophagia</taxon>
        <taxon>Chitinophagales</taxon>
        <taxon>Chitinophagaceae</taxon>
        <taxon>Filimonas</taxon>
    </lineage>
</organism>
<dbReference type="InterPro" id="IPR011042">
    <property type="entry name" value="6-blade_b-propeller_TolB-like"/>
</dbReference>
<gene>
    <name evidence="3" type="ORF">GCM10011379_27160</name>
</gene>
<evidence type="ECO:0000256" key="2">
    <source>
        <dbReference type="ARBA" id="ARBA00022525"/>
    </source>
</evidence>